<evidence type="ECO:0000256" key="1">
    <source>
        <dbReference type="SAM" id="Coils"/>
    </source>
</evidence>
<gene>
    <name evidence="3" type="ORF">DI392_17950</name>
</gene>
<evidence type="ECO:0000313" key="4">
    <source>
        <dbReference type="Proteomes" id="UP000245362"/>
    </source>
</evidence>
<dbReference type="InterPro" id="IPR025519">
    <property type="entry name" value="DUF4407"/>
</dbReference>
<dbReference type="Proteomes" id="UP000245362">
    <property type="component" value="Unassembled WGS sequence"/>
</dbReference>
<dbReference type="AlphaFoldDB" id="A0A2U3B5C8"/>
<dbReference type="RefSeq" id="WP_109321074.1">
    <property type="nucleotide sequence ID" value="NZ_QFWT01000013.1"/>
</dbReference>
<keyword evidence="1" id="KW-0175">Coiled coil</keyword>
<comment type="caution">
    <text evidence="3">The sequence shown here is derived from an EMBL/GenBank/DDBJ whole genome shotgun (WGS) entry which is preliminary data.</text>
</comment>
<keyword evidence="4" id="KW-1185">Reference proteome</keyword>
<name>A0A2U3B5C8_9VIBR</name>
<feature type="coiled-coil region" evidence="1">
    <location>
        <begin position="154"/>
        <end position="228"/>
    </location>
</feature>
<evidence type="ECO:0000256" key="2">
    <source>
        <dbReference type="SAM" id="Phobius"/>
    </source>
</evidence>
<organism evidence="3 4">
    <name type="scientific">Vibrio albus</name>
    <dbReference type="NCBI Taxonomy" id="2200953"/>
    <lineage>
        <taxon>Bacteria</taxon>
        <taxon>Pseudomonadati</taxon>
        <taxon>Pseudomonadota</taxon>
        <taxon>Gammaproteobacteria</taxon>
        <taxon>Vibrionales</taxon>
        <taxon>Vibrionaceae</taxon>
        <taxon>Vibrio</taxon>
    </lineage>
</organism>
<evidence type="ECO:0008006" key="5">
    <source>
        <dbReference type="Google" id="ProtNLM"/>
    </source>
</evidence>
<sequence>MQNFLLRLSATDTEALSGLPKSAYYTRLTLGWAIFIHICISLTVWVEAMYTWFGIYATPAAVFITGLLASIDRLIVATPIAIPDDPHIDYRTKGQRRSTVYKRLCLSIFFSSLTGLTFALNFSEDAINDELNRINNNANKVLIREREGEHQALLEESIKLRDKAHSELARLEAEGKRLNLEIEKSTNAAAEERKRAAREAQTGCYTKCNNAIRNVKIEEKKIADLQNMLPDTRRVSNLQQNITTLNNRILQLKTPMTIDQLQAEGFTKADIGRSLTSRMKGFVSLLMRDQFTWVLVAFFIAGMIVLELTVLIAHTIASGTEGERLYSHSLLLQNRFYQCSIWDTYESKIAQFSL</sequence>
<keyword evidence="2" id="KW-0812">Transmembrane</keyword>
<dbReference type="EMBL" id="QFWT01000013">
    <property type="protein sequence ID" value="PWI31915.1"/>
    <property type="molecule type" value="Genomic_DNA"/>
</dbReference>
<evidence type="ECO:0000313" key="3">
    <source>
        <dbReference type="EMBL" id="PWI31915.1"/>
    </source>
</evidence>
<dbReference type="Pfam" id="PF14362">
    <property type="entry name" value="DUF4407"/>
    <property type="match status" value="1"/>
</dbReference>
<reference evidence="3 4" key="1">
    <citation type="submission" date="2018-05" db="EMBL/GenBank/DDBJ databases">
        <title>Vibrio limimaris sp. nov., isolated from marine sediment.</title>
        <authorList>
            <person name="Li C.-M."/>
        </authorList>
    </citation>
    <scope>NUCLEOTIDE SEQUENCE [LARGE SCALE GENOMIC DNA]</scope>
    <source>
        <strain evidence="3 4">E4404</strain>
    </source>
</reference>
<feature type="transmembrane region" description="Helical" evidence="2">
    <location>
        <begin position="52"/>
        <end position="71"/>
    </location>
</feature>
<proteinExistence type="predicted"/>
<accession>A0A2U3B5C8</accession>
<feature type="transmembrane region" description="Helical" evidence="2">
    <location>
        <begin position="28"/>
        <end position="46"/>
    </location>
</feature>
<protein>
    <recommendedName>
        <fullName evidence="5">DUF4407 domain-containing protein</fullName>
    </recommendedName>
</protein>
<keyword evidence="2" id="KW-1133">Transmembrane helix</keyword>
<feature type="transmembrane region" description="Helical" evidence="2">
    <location>
        <begin position="100"/>
        <end position="122"/>
    </location>
</feature>
<feature type="transmembrane region" description="Helical" evidence="2">
    <location>
        <begin position="291"/>
        <end position="317"/>
    </location>
</feature>
<keyword evidence="2" id="KW-0472">Membrane</keyword>